<dbReference type="GO" id="GO:0016740">
    <property type="term" value="F:transferase activity"/>
    <property type="evidence" value="ECO:0007669"/>
    <property type="project" value="UniProtKB-KW"/>
</dbReference>
<evidence type="ECO:0000256" key="8">
    <source>
        <dbReference type="ARBA" id="ARBA00022840"/>
    </source>
</evidence>
<evidence type="ECO:0000256" key="9">
    <source>
        <dbReference type="ARBA" id="ARBA00022842"/>
    </source>
</evidence>
<keyword evidence="7" id="KW-0547">Nucleotide-binding</keyword>
<proteinExistence type="inferred from homology"/>
<evidence type="ECO:0000256" key="5">
    <source>
        <dbReference type="ARBA" id="ARBA00022694"/>
    </source>
</evidence>
<keyword evidence="4" id="KW-0963">Cytoplasm</keyword>
<evidence type="ECO:0000256" key="1">
    <source>
        <dbReference type="ARBA" id="ARBA00004496"/>
    </source>
</evidence>
<comment type="subcellular location">
    <subcellularLocation>
        <location evidence="1">Cytoplasm</location>
    </subcellularLocation>
</comment>
<sequence>MPQPPDPFAIHLSLGSEAETRALADRMAGLLGTGDTILLDGPIGAGKTAFARALIGAMRSRAGLPPEDVPSPTFTLVQVYQAGPVEIWHADLYRLSHPDEVIELGLDEAFGTALCLIEWPDRLGDLAPQGALRLALAPGAADDSREAVLSFADPAWSARLTTALAEMAADA</sequence>
<dbReference type="Gene3D" id="3.40.50.300">
    <property type="entry name" value="P-loop containing nucleotide triphosphate hydrolases"/>
    <property type="match status" value="1"/>
</dbReference>
<dbReference type="GO" id="GO:0002949">
    <property type="term" value="P:tRNA threonylcarbamoyladenosine modification"/>
    <property type="evidence" value="ECO:0007669"/>
    <property type="project" value="InterPro"/>
</dbReference>
<keyword evidence="5" id="KW-0819">tRNA processing</keyword>
<organism evidence="11 12">
    <name type="scientific">Rhodovulum strictum</name>
    <dbReference type="NCBI Taxonomy" id="58314"/>
    <lineage>
        <taxon>Bacteria</taxon>
        <taxon>Pseudomonadati</taxon>
        <taxon>Pseudomonadota</taxon>
        <taxon>Alphaproteobacteria</taxon>
        <taxon>Rhodobacterales</taxon>
        <taxon>Paracoccaceae</taxon>
        <taxon>Rhodovulum</taxon>
    </lineage>
</organism>
<dbReference type="PANTHER" id="PTHR33540">
    <property type="entry name" value="TRNA THREONYLCARBAMOYLADENOSINE BIOSYNTHESIS PROTEIN TSAE"/>
    <property type="match status" value="1"/>
</dbReference>
<dbReference type="Pfam" id="PF02367">
    <property type="entry name" value="TsaE"/>
    <property type="match status" value="1"/>
</dbReference>
<name>A0A844B1A1_9RHOB</name>
<gene>
    <name evidence="11" type="primary">tsaE</name>
    <name evidence="11" type="ORF">GH815_02750</name>
</gene>
<evidence type="ECO:0000256" key="10">
    <source>
        <dbReference type="ARBA" id="ARBA00032441"/>
    </source>
</evidence>
<dbReference type="Proteomes" id="UP000466730">
    <property type="component" value="Unassembled WGS sequence"/>
</dbReference>
<dbReference type="OrthoDB" id="9800307at2"/>
<evidence type="ECO:0000313" key="12">
    <source>
        <dbReference type="Proteomes" id="UP000466730"/>
    </source>
</evidence>
<evidence type="ECO:0000256" key="4">
    <source>
        <dbReference type="ARBA" id="ARBA00022490"/>
    </source>
</evidence>
<evidence type="ECO:0000256" key="2">
    <source>
        <dbReference type="ARBA" id="ARBA00007599"/>
    </source>
</evidence>
<dbReference type="InterPro" id="IPR003442">
    <property type="entry name" value="T6A_TsaE"/>
</dbReference>
<dbReference type="EMBL" id="WJPO01000002">
    <property type="protein sequence ID" value="MRH19901.1"/>
    <property type="molecule type" value="Genomic_DNA"/>
</dbReference>
<keyword evidence="12" id="KW-1185">Reference proteome</keyword>
<dbReference type="GO" id="GO:0005737">
    <property type="term" value="C:cytoplasm"/>
    <property type="evidence" value="ECO:0007669"/>
    <property type="project" value="UniProtKB-SubCell"/>
</dbReference>
<keyword evidence="8" id="KW-0067">ATP-binding</keyword>
<evidence type="ECO:0000256" key="6">
    <source>
        <dbReference type="ARBA" id="ARBA00022723"/>
    </source>
</evidence>
<reference evidence="11 12" key="1">
    <citation type="submission" date="2019-11" db="EMBL/GenBank/DDBJ databases">
        <title>Draft Whole-Genome sequence of the marine photosynthetic bacterium Rhodovulum strictum DSM 11289.</title>
        <authorList>
            <person name="Kyndt J.A."/>
            <person name="Meyer T.E."/>
        </authorList>
    </citation>
    <scope>NUCLEOTIDE SEQUENCE [LARGE SCALE GENOMIC DNA]</scope>
    <source>
        <strain evidence="11 12">DSM 11289</strain>
    </source>
</reference>
<evidence type="ECO:0000256" key="7">
    <source>
        <dbReference type="ARBA" id="ARBA00022741"/>
    </source>
</evidence>
<dbReference type="RefSeq" id="WP_153747201.1">
    <property type="nucleotide sequence ID" value="NZ_BAAADI010000014.1"/>
</dbReference>
<dbReference type="AlphaFoldDB" id="A0A844B1A1"/>
<keyword evidence="9" id="KW-0460">Magnesium</keyword>
<dbReference type="NCBIfam" id="TIGR00150">
    <property type="entry name" value="T6A_YjeE"/>
    <property type="match status" value="1"/>
</dbReference>
<evidence type="ECO:0000313" key="11">
    <source>
        <dbReference type="EMBL" id="MRH19901.1"/>
    </source>
</evidence>
<dbReference type="InterPro" id="IPR027417">
    <property type="entry name" value="P-loop_NTPase"/>
</dbReference>
<keyword evidence="6" id="KW-0479">Metal-binding</keyword>
<protein>
    <recommendedName>
        <fullName evidence="3">tRNA threonylcarbamoyladenosine biosynthesis protein TsaE</fullName>
    </recommendedName>
    <alternativeName>
        <fullName evidence="10">t(6)A37 threonylcarbamoyladenosine biosynthesis protein TsaE</fullName>
    </alternativeName>
</protein>
<dbReference type="PANTHER" id="PTHR33540:SF2">
    <property type="entry name" value="TRNA THREONYLCARBAMOYLADENOSINE BIOSYNTHESIS PROTEIN TSAE"/>
    <property type="match status" value="1"/>
</dbReference>
<dbReference type="CDD" id="cd02019">
    <property type="entry name" value="NK"/>
    <property type="match status" value="1"/>
</dbReference>
<dbReference type="GO" id="GO:0046872">
    <property type="term" value="F:metal ion binding"/>
    <property type="evidence" value="ECO:0007669"/>
    <property type="project" value="UniProtKB-KW"/>
</dbReference>
<comment type="caution">
    <text evidence="11">The sequence shown here is derived from an EMBL/GenBank/DDBJ whole genome shotgun (WGS) entry which is preliminary data.</text>
</comment>
<accession>A0A844B1A1</accession>
<evidence type="ECO:0000256" key="3">
    <source>
        <dbReference type="ARBA" id="ARBA00019010"/>
    </source>
</evidence>
<dbReference type="SUPFAM" id="SSF52540">
    <property type="entry name" value="P-loop containing nucleoside triphosphate hydrolases"/>
    <property type="match status" value="1"/>
</dbReference>
<comment type="similarity">
    <text evidence="2">Belongs to the TsaE family.</text>
</comment>
<keyword evidence="11" id="KW-0808">Transferase</keyword>
<dbReference type="GO" id="GO:0005524">
    <property type="term" value="F:ATP binding"/>
    <property type="evidence" value="ECO:0007669"/>
    <property type="project" value="UniProtKB-KW"/>
</dbReference>